<dbReference type="STRING" id="285473.A4G23_01817"/>
<dbReference type="OrthoDB" id="4570646at2"/>
<dbReference type="RefSeq" id="WP_069976480.1">
    <property type="nucleotide sequence ID" value="NZ_CP017316.1"/>
</dbReference>
<dbReference type="EMBL" id="CP017316">
    <property type="protein sequence ID" value="AOT58992.1"/>
    <property type="molecule type" value="Genomic_DNA"/>
</dbReference>
<reference evidence="2 3" key="1">
    <citation type="submission" date="2016-09" db="EMBL/GenBank/DDBJ databases">
        <title>Streptomyces rubrolavendulae MJM4426 Genome sequencing and assembly.</title>
        <authorList>
            <person name="Kim J.-G."/>
        </authorList>
    </citation>
    <scope>NUCLEOTIDE SEQUENCE [LARGE SCALE GENOMIC DNA]</scope>
    <source>
        <strain evidence="2 3">MJM4426</strain>
    </source>
</reference>
<sequence>MTERTIPNAAILSGWRKSSYSSGDGGSCVEVLDGHPSGVPVRDSKAPQGPALVFSSGAWSSFMTAMKADIRVLGFRN</sequence>
<accession>A0A1D8G0M4</accession>
<dbReference type="InterPro" id="IPR007278">
    <property type="entry name" value="DUF397"/>
</dbReference>
<dbReference type="KEGG" id="srn:A4G23_01817"/>
<proteinExistence type="predicted"/>
<evidence type="ECO:0000313" key="3">
    <source>
        <dbReference type="Proteomes" id="UP000095349"/>
    </source>
</evidence>
<evidence type="ECO:0000313" key="2">
    <source>
        <dbReference type="EMBL" id="AOT58992.1"/>
    </source>
</evidence>
<name>A0A1D8G0M4_9ACTN</name>
<dbReference type="AlphaFoldDB" id="A0A1D8G0M4"/>
<dbReference type="PATRIC" id="fig|285473.5.peg.1891"/>
<evidence type="ECO:0000259" key="1">
    <source>
        <dbReference type="Pfam" id="PF04149"/>
    </source>
</evidence>
<protein>
    <recommendedName>
        <fullName evidence="1">DUF397 domain-containing protein</fullName>
    </recommendedName>
</protein>
<dbReference type="Pfam" id="PF04149">
    <property type="entry name" value="DUF397"/>
    <property type="match status" value="1"/>
</dbReference>
<gene>
    <name evidence="2" type="ORF">A4G23_01817</name>
</gene>
<keyword evidence="3" id="KW-1185">Reference proteome</keyword>
<dbReference type="Proteomes" id="UP000095349">
    <property type="component" value="Chromosome"/>
</dbReference>
<organism evidence="2 3">
    <name type="scientific">Streptomyces rubrolavendulae</name>
    <dbReference type="NCBI Taxonomy" id="285473"/>
    <lineage>
        <taxon>Bacteria</taxon>
        <taxon>Bacillati</taxon>
        <taxon>Actinomycetota</taxon>
        <taxon>Actinomycetes</taxon>
        <taxon>Kitasatosporales</taxon>
        <taxon>Streptomycetaceae</taxon>
        <taxon>Streptomyces</taxon>
    </lineage>
</organism>
<feature type="domain" description="DUF397" evidence="1">
    <location>
        <begin position="14"/>
        <end position="67"/>
    </location>
</feature>